<dbReference type="PROSITE" id="PS50013">
    <property type="entry name" value="CHROMO_2"/>
    <property type="match status" value="1"/>
</dbReference>
<feature type="region of interest" description="Disordered" evidence="1">
    <location>
        <begin position="834"/>
        <end position="876"/>
    </location>
</feature>
<dbReference type="InterPro" id="IPR016197">
    <property type="entry name" value="Chromo-like_dom_sf"/>
</dbReference>
<protein>
    <recommendedName>
        <fullName evidence="2">Chromo domain-containing protein</fullName>
    </recommendedName>
</protein>
<feature type="compositionally biased region" description="Basic and acidic residues" evidence="1">
    <location>
        <begin position="49"/>
        <end position="60"/>
    </location>
</feature>
<evidence type="ECO:0000313" key="3">
    <source>
        <dbReference type="EMBL" id="KAK7000979.1"/>
    </source>
</evidence>
<feature type="region of interest" description="Disordered" evidence="1">
    <location>
        <begin position="45"/>
        <end position="76"/>
    </location>
</feature>
<gene>
    <name evidence="3" type="ORF">R3P38DRAFT_3612929</name>
</gene>
<evidence type="ECO:0000256" key="1">
    <source>
        <dbReference type="SAM" id="MobiDB-lite"/>
    </source>
</evidence>
<name>A0AAW0A4J5_9AGAR</name>
<dbReference type="CDD" id="cd00024">
    <property type="entry name" value="CD_CSD"/>
    <property type="match status" value="1"/>
</dbReference>
<dbReference type="GO" id="GO:0006338">
    <property type="term" value="P:chromatin remodeling"/>
    <property type="evidence" value="ECO:0007669"/>
    <property type="project" value="UniProtKB-ARBA"/>
</dbReference>
<keyword evidence="4" id="KW-1185">Reference proteome</keyword>
<comment type="caution">
    <text evidence="3">The sequence shown here is derived from an EMBL/GenBank/DDBJ whole genome shotgun (WGS) entry which is preliminary data.</text>
</comment>
<evidence type="ECO:0000313" key="4">
    <source>
        <dbReference type="Proteomes" id="UP001362999"/>
    </source>
</evidence>
<feature type="compositionally biased region" description="Polar residues" evidence="1">
    <location>
        <begin position="64"/>
        <end position="76"/>
    </location>
</feature>
<organism evidence="3 4">
    <name type="scientific">Favolaschia claudopus</name>
    <dbReference type="NCBI Taxonomy" id="2862362"/>
    <lineage>
        <taxon>Eukaryota</taxon>
        <taxon>Fungi</taxon>
        <taxon>Dikarya</taxon>
        <taxon>Basidiomycota</taxon>
        <taxon>Agaricomycotina</taxon>
        <taxon>Agaricomycetes</taxon>
        <taxon>Agaricomycetidae</taxon>
        <taxon>Agaricales</taxon>
        <taxon>Marasmiineae</taxon>
        <taxon>Mycenaceae</taxon>
        <taxon>Favolaschia</taxon>
    </lineage>
</organism>
<proteinExistence type="predicted"/>
<dbReference type="Gene3D" id="2.40.50.40">
    <property type="match status" value="1"/>
</dbReference>
<dbReference type="EMBL" id="JAWWNJ010000085">
    <property type="protein sequence ID" value="KAK7000979.1"/>
    <property type="molecule type" value="Genomic_DNA"/>
</dbReference>
<feature type="region of interest" description="Disordered" evidence="1">
    <location>
        <begin position="1163"/>
        <end position="1182"/>
    </location>
</feature>
<feature type="compositionally biased region" description="Polar residues" evidence="1">
    <location>
        <begin position="844"/>
        <end position="874"/>
    </location>
</feature>
<feature type="region of interest" description="Disordered" evidence="1">
    <location>
        <begin position="935"/>
        <end position="969"/>
    </location>
</feature>
<reference evidence="3 4" key="1">
    <citation type="journal article" date="2024" name="J Genomics">
        <title>Draft genome sequencing and assembly of Favolaschia claudopus CIRM-BRFM 2984 isolated from oak limbs.</title>
        <authorList>
            <person name="Navarro D."/>
            <person name="Drula E."/>
            <person name="Chaduli D."/>
            <person name="Cazenave R."/>
            <person name="Ahrendt S."/>
            <person name="Wang J."/>
            <person name="Lipzen A."/>
            <person name="Daum C."/>
            <person name="Barry K."/>
            <person name="Grigoriev I.V."/>
            <person name="Favel A."/>
            <person name="Rosso M.N."/>
            <person name="Martin F."/>
        </authorList>
    </citation>
    <scope>NUCLEOTIDE SEQUENCE [LARGE SCALE GENOMIC DNA]</scope>
    <source>
        <strain evidence="3 4">CIRM-BRFM 2984</strain>
    </source>
</reference>
<feature type="domain" description="Chromo" evidence="2">
    <location>
        <begin position="877"/>
        <end position="928"/>
    </location>
</feature>
<accession>A0AAW0A4J5</accession>
<dbReference type="Proteomes" id="UP001362999">
    <property type="component" value="Unassembled WGS sequence"/>
</dbReference>
<feature type="compositionally biased region" description="Low complexity" evidence="1">
    <location>
        <begin position="937"/>
        <end position="953"/>
    </location>
</feature>
<dbReference type="InterPro" id="IPR000953">
    <property type="entry name" value="Chromo/chromo_shadow_dom"/>
</dbReference>
<sequence length="1822" mass="200666">MPPSTRVTIESVPDESEFQLSIAELGLPFADNGLDDLDLLHAGRRSGQRARDSPDSRLAEAENAASTSDTVHSNTEPLVTLEANIWDSNEDNRYIASITTTAPPATSSSRVCPSGFIYPSNDLLVPWTPPVSQLYGRPDILIAEKPDLWSDEFMWNSDQVSRAPHPNSSISPAPAVQPPSGYTYPQADCYTLTPSEDRRFIRGCAYVTLFTPSKKGILRSRLLATKTPPNVIPRLVEGKIVVDPISGMIQMPGSIPFVQHVEGRPEEVVTIACAHTLDSIREAYPDIADDLEDLSLQLRDATFGREAKPGLPEIKPIFTLAGLKRNDRSVDARDLPPGSFDGSYNLASTKGEGEGAGVVMPAVQACTPEAAERISEVLRLLHGIQRYILPRSISKFEHAVTEAHSELNNVVSFGGLLPGCTSCQMNVSSDGFDLAHFIGSHQGSWHTDVGDDWTRWTLVTMLLKLPEGSDPGAFCLGRCGLYVREADTWIVFLVFRGNDLHSGFAPTAPPVAVDEVNKVVNAAGPNRVVYVSYPSRVATTRAGSMSMSPPTNFWNAGSMSVAKTEQRHFTDASSTQVFGSLYAKANRLAREAAQSFANALTYSGIQLDLSLTDLMKRMSFQGDDGETQQIEPPPFDISQQAAEMNRWWRYYEWHRDLCNKYYIRITKDEFRQMQAQIKAGQTTAEAPYTVLDRVPASIALPQVTPVADLQPEHIVDSIVKRQVVEGKTIWFVTLDGNDEVIQVDNSVPWIRLPPNGPKFAQFVARSKISDANPISKHTVVVAEAVPMTLPINPSSPRPAPEDLSTVISLSAEPTLVARSSRLISECVVPVSGSGGEGSCPAPVASTSRSIPMDVVSSSSQVEGDTALSPSNSDGDSYEVESIVEVDMTGMEPIWRVRWKSYGPEYDEWKTFAELQDSLELLDAFNNEKGHTLSDLISFSRSPSPIPSASTSPSLKRKQLPASDDEDLSDALDSITPASLQLDKLGAIDKLFTAELRQAELDSLLASEESVQRTKRYFAPTTTTSMVETLFSQNELQSQFNDYMSFVPQCGSGSRWTQHGAVLSLGRVIQAAAVLPDLIINDAKTSILDRSMRWEIARSYLLLYSWYKETAPQLAKTLVGLHREGYWSEAGGYPVVAGHHPAFAGLVHHVVSYVAAQAEAKNNAKKAKRRQLEGATRNRSFQHPKCPFPIPADQLRYLPYDLHGLRQGESKTKRISLSLPKRHTSLKTIDAVYECSAVLLQAVWSSELVLPPVLKMEQSLPQRGQRKPDPDLVKSRAIARGAVLQCIVDACGGDESILASSDIGGILAAPCRMFPSHLEKESRFASAVLRDPQRTLAPLSDWLAERLDMYPSILDSMAQSARLVHRGLLELHYGVALNDEHYLNPNLLYDEAQEAPFVVPQILDKRQKGGRKRTVLYQPPTIDSLLPDKDAPHLGAIALLLRERCNELRDFPAGDPLLLNVLQGRHPTQGRVQFDRDQTDPARQFSNYAQLLIRSLPPSKLTERQGISRLLAYMGTGQGNKTSDFLLNGLDPKRGKFPMAFNDLMECVAHFEAAELNNITILADYHAGASSRATSLAGYKQTFNACIWGQASNHLLLQPTIGKGDHKRKYTLLEKFGPYFSERVQTLWCGFLGDLLGKNPETYTGDKKSWADALKFIIDLKVLGFQSGLTPLQFANNLVFLGICTPPAPEEVGAWIASNKTLGAYNGLTQLGFNLNTGYASIVAAYLVVYNHLDTHLCDDDKKRLGFGTLFVEHLLCKVGRWEYRLRLQKHDFLSMAKQARANSGAWVKGANCRRANHQAFCIPLDIEDKSIQTAIDSCMAAI</sequence>
<evidence type="ECO:0000259" key="2">
    <source>
        <dbReference type="PROSITE" id="PS50013"/>
    </source>
</evidence>
<dbReference type="SUPFAM" id="SSF54160">
    <property type="entry name" value="Chromo domain-like"/>
    <property type="match status" value="1"/>
</dbReference>